<accession>A0AAU7U4V1</accession>
<proteinExistence type="predicted"/>
<dbReference type="KEGG" id="dsc:ABOD76_01240"/>
<evidence type="ECO:0000313" key="1">
    <source>
        <dbReference type="EMBL" id="XBV83382.1"/>
    </source>
</evidence>
<protein>
    <submittedName>
        <fullName evidence="1">Uncharacterized protein</fullName>
    </submittedName>
</protein>
<dbReference type="RefSeq" id="WP_350240819.1">
    <property type="nucleotide sequence ID" value="NZ_CP158296.1"/>
</dbReference>
<dbReference type="AlphaFoldDB" id="A0AAU7U4V1"/>
<reference evidence="1" key="1">
    <citation type="submission" date="2024-06" db="EMBL/GenBank/DDBJ databases">
        <title>Draft Genome Sequence of Deinococcus sonorensis Type Strain KR-87, a Biofilm Producing Representative of the Genus Deinococcus.</title>
        <authorList>
            <person name="Boren L.S."/>
            <person name="Grosso R.A."/>
            <person name="Hugenberg-Cox A.N."/>
            <person name="Hill J.T.E."/>
            <person name="Albert C.M."/>
            <person name="Tuohy J.M."/>
        </authorList>
    </citation>
    <scope>NUCLEOTIDE SEQUENCE</scope>
    <source>
        <strain evidence="1">KR-87</strain>
        <plasmid evidence="1">pDson04</plasmid>
    </source>
</reference>
<dbReference type="EMBL" id="CP158296">
    <property type="protein sequence ID" value="XBV83382.1"/>
    <property type="molecule type" value="Genomic_DNA"/>
</dbReference>
<sequence length="192" mass="20332">MPASIVTVGPTPHVAEINAKLVTAVQKDREWFATLILNTLLGEALPCSPRFGITSTEYAHLLHAPVVLDKAGSTTLKVTTSGQSITFGRTAGAALLGGVTVDLARNVVRTPLGTTAEGKPVDVQDENLGPRSGVQWATPVGSDQGRTATSIRLTVTHLQRTDDVMLDDEVRVVKGGQQVRNDEVMLACLAVR</sequence>
<name>A0AAU7U4V1_9DEIO</name>
<geneLocation type="plasmid" evidence="1">
    <name>pDson04</name>
</geneLocation>
<keyword evidence="1" id="KW-0614">Plasmid</keyword>
<organism evidence="1">
    <name type="scientific">Deinococcus sonorensis KR-87</name>
    <dbReference type="NCBI Taxonomy" id="694439"/>
    <lineage>
        <taxon>Bacteria</taxon>
        <taxon>Thermotogati</taxon>
        <taxon>Deinococcota</taxon>
        <taxon>Deinococci</taxon>
        <taxon>Deinococcales</taxon>
        <taxon>Deinococcaceae</taxon>
        <taxon>Deinococcus</taxon>
    </lineage>
</organism>
<gene>
    <name evidence="1" type="ORF">ABOD76_01240</name>
</gene>